<dbReference type="GO" id="GO:0012505">
    <property type="term" value="C:endomembrane system"/>
    <property type="evidence" value="ECO:0007669"/>
    <property type="project" value="UniProtKB-SubCell"/>
</dbReference>
<feature type="domain" description="DUF1232" evidence="5">
    <location>
        <begin position="39"/>
        <end position="69"/>
    </location>
</feature>
<keyword evidence="2" id="KW-0812">Transmembrane</keyword>
<evidence type="ECO:0000313" key="7">
    <source>
        <dbReference type="Proteomes" id="UP001145069"/>
    </source>
</evidence>
<accession>A0A9X4AEL3</accession>
<sequence length="98" mass="11328">MRFWRRISFVFQVRKSIPFIKDFFISKEVATKSKLISSLLIIGYLVFPFDVIPDFLVAIGIVDDLAFLSFILQHIVKIAPHSLKEKHGLLAEHSKKVK</sequence>
<dbReference type="EMBL" id="JAMQKC010000006">
    <property type="protein sequence ID" value="MDC3417052.1"/>
    <property type="molecule type" value="Genomic_DNA"/>
</dbReference>
<dbReference type="PIRSF" id="PIRSF029962">
    <property type="entry name" value="UCP029962"/>
    <property type="match status" value="1"/>
</dbReference>
<evidence type="ECO:0000313" key="6">
    <source>
        <dbReference type="EMBL" id="MDC3417052.1"/>
    </source>
</evidence>
<dbReference type="InterPro" id="IPR010652">
    <property type="entry name" value="DUF1232"/>
</dbReference>
<dbReference type="AlphaFoldDB" id="A0A9X4AEL3"/>
<organism evidence="6 7">
    <name type="scientific">Aquibacillus salsiterrae</name>
    <dbReference type="NCBI Taxonomy" id="2950439"/>
    <lineage>
        <taxon>Bacteria</taxon>
        <taxon>Bacillati</taxon>
        <taxon>Bacillota</taxon>
        <taxon>Bacilli</taxon>
        <taxon>Bacillales</taxon>
        <taxon>Bacillaceae</taxon>
        <taxon>Aquibacillus</taxon>
    </lineage>
</organism>
<evidence type="ECO:0000256" key="2">
    <source>
        <dbReference type="ARBA" id="ARBA00022692"/>
    </source>
</evidence>
<comment type="caution">
    <text evidence="6">The sequence shown here is derived from an EMBL/GenBank/DDBJ whole genome shotgun (WGS) entry which is preliminary data.</text>
</comment>
<gene>
    <name evidence="6" type="ORF">NC799_08965</name>
</gene>
<dbReference type="InterPro" id="IPR016941">
    <property type="entry name" value="UCP029962"/>
</dbReference>
<dbReference type="Pfam" id="PF06803">
    <property type="entry name" value="DUF1232"/>
    <property type="match status" value="1"/>
</dbReference>
<dbReference type="Proteomes" id="UP001145069">
    <property type="component" value="Unassembled WGS sequence"/>
</dbReference>
<evidence type="ECO:0000256" key="4">
    <source>
        <dbReference type="ARBA" id="ARBA00023136"/>
    </source>
</evidence>
<keyword evidence="7" id="KW-1185">Reference proteome</keyword>
<proteinExistence type="predicted"/>
<keyword evidence="4" id="KW-0472">Membrane</keyword>
<reference evidence="6" key="1">
    <citation type="submission" date="2022-06" db="EMBL/GenBank/DDBJ databases">
        <title>Aquibacillus sp. a new bacterium isolated from soil saline samples.</title>
        <authorList>
            <person name="Galisteo C."/>
            <person name="De La Haba R."/>
            <person name="Sanchez-Porro C."/>
            <person name="Ventosa A."/>
        </authorList>
    </citation>
    <scope>NUCLEOTIDE SEQUENCE</scope>
    <source>
        <strain evidence="6">3ASR75-54</strain>
    </source>
</reference>
<evidence type="ECO:0000256" key="3">
    <source>
        <dbReference type="ARBA" id="ARBA00022989"/>
    </source>
</evidence>
<name>A0A9X4AEL3_9BACI</name>
<protein>
    <submittedName>
        <fullName evidence="6">DUF1232 domain-containing protein</fullName>
    </submittedName>
</protein>
<evidence type="ECO:0000256" key="1">
    <source>
        <dbReference type="ARBA" id="ARBA00004127"/>
    </source>
</evidence>
<evidence type="ECO:0000259" key="5">
    <source>
        <dbReference type="Pfam" id="PF06803"/>
    </source>
</evidence>
<keyword evidence="3" id="KW-1133">Transmembrane helix</keyword>
<comment type="subcellular location">
    <subcellularLocation>
        <location evidence="1">Endomembrane system</location>
        <topology evidence="1">Multi-pass membrane protein</topology>
    </subcellularLocation>
</comment>